<dbReference type="EMBL" id="ML119133">
    <property type="protein sequence ID" value="RPB11837.1"/>
    <property type="molecule type" value="Genomic_DNA"/>
</dbReference>
<sequence length="278" mass="31495">MGANQSAGRTFPLRPRTPLRFGSVPNALPVNQSDFNTSPRPYSDRLTDESSMFSLLSQESYFNSPLMTPPLEFEDTSYPRTRSVSSLSSSSDNSNTMQPHRFTCPKQDCPYMIIGYSTSEELEEHMFAVNHYLPGPTGPEFDLEGWFSPQEIPDPYSQHPLTLQRQRIVEQQQKQQQTKKSQQCNCHHCLHQVGYNDLLQYESPQPSMQIQMPPPPTIIGYHDAGFELVSWRQPEPSYNSAASPVAQKMNQAEYSSLVQSGMYMDFNQVGASGRSSFM</sequence>
<feature type="region of interest" description="Disordered" evidence="1">
    <location>
        <begin position="1"/>
        <end position="46"/>
    </location>
</feature>
<dbReference type="AlphaFoldDB" id="A0A3N4KMP8"/>
<protein>
    <submittedName>
        <fullName evidence="2">Uncharacterized protein</fullName>
    </submittedName>
</protein>
<proteinExistence type="predicted"/>
<organism evidence="2 3">
    <name type="scientific">Morchella conica CCBAS932</name>
    <dbReference type="NCBI Taxonomy" id="1392247"/>
    <lineage>
        <taxon>Eukaryota</taxon>
        <taxon>Fungi</taxon>
        <taxon>Dikarya</taxon>
        <taxon>Ascomycota</taxon>
        <taxon>Pezizomycotina</taxon>
        <taxon>Pezizomycetes</taxon>
        <taxon>Pezizales</taxon>
        <taxon>Morchellaceae</taxon>
        <taxon>Morchella</taxon>
    </lineage>
</organism>
<reference evidence="2 3" key="1">
    <citation type="journal article" date="2018" name="Nat. Ecol. Evol.">
        <title>Pezizomycetes genomes reveal the molecular basis of ectomycorrhizal truffle lifestyle.</title>
        <authorList>
            <person name="Murat C."/>
            <person name="Payen T."/>
            <person name="Noel B."/>
            <person name="Kuo A."/>
            <person name="Morin E."/>
            <person name="Chen J."/>
            <person name="Kohler A."/>
            <person name="Krizsan K."/>
            <person name="Balestrini R."/>
            <person name="Da Silva C."/>
            <person name="Montanini B."/>
            <person name="Hainaut M."/>
            <person name="Levati E."/>
            <person name="Barry K.W."/>
            <person name="Belfiori B."/>
            <person name="Cichocki N."/>
            <person name="Clum A."/>
            <person name="Dockter R.B."/>
            <person name="Fauchery L."/>
            <person name="Guy J."/>
            <person name="Iotti M."/>
            <person name="Le Tacon F."/>
            <person name="Lindquist E.A."/>
            <person name="Lipzen A."/>
            <person name="Malagnac F."/>
            <person name="Mello A."/>
            <person name="Molinier V."/>
            <person name="Miyauchi S."/>
            <person name="Poulain J."/>
            <person name="Riccioni C."/>
            <person name="Rubini A."/>
            <person name="Sitrit Y."/>
            <person name="Splivallo R."/>
            <person name="Traeger S."/>
            <person name="Wang M."/>
            <person name="Zifcakova L."/>
            <person name="Wipf D."/>
            <person name="Zambonelli A."/>
            <person name="Paolocci F."/>
            <person name="Nowrousian M."/>
            <person name="Ottonello S."/>
            <person name="Baldrian P."/>
            <person name="Spatafora J.W."/>
            <person name="Henrissat B."/>
            <person name="Nagy L.G."/>
            <person name="Aury J.M."/>
            <person name="Wincker P."/>
            <person name="Grigoriev I.V."/>
            <person name="Bonfante P."/>
            <person name="Martin F.M."/>
        </authorList>
    </citation>
    <scope>NUCLEOTIDE SEQUENCE [LARGE SCALE GENOMIC DNA]</scope>
    <source>
        <strain evidence="2 3">CCBAS932</strain>
    </source>
</reference>
<accession>A0A3N4KMP8</accession>
<keyword evidence="3" id="KW-1185">Reference proteome</keyword>
<name>A0A3N4KMP8_9PEZI</name>
<dbReference type="OrthoDB" id="5326210at2759"/>
<gene>
    <name evidence="2" type="ORF">P167DRAFT_536489</name>
</gene>
<evidence type="ECO:0000313" key="2">
    <source>
        <dbReference type="EMBL" id="RPB11837.1"/>
    </source>
</evidence>
<feature type="compositionally biased region" description="Low complexity" evidence="1">
    <location>
        <begin position="8"/>
        <end position="22"/>
    </location>
</feature>
<dbReference type="InParanoid" id="A0A3N4KMP8"/>
<feature type="compositionally biased region" description="Low complexity" evidence="1">
    <location>
        <begin position="83"/>
        <end position="94"/>
    </location>
</feature>
<evidence type="ECO:0000256" key="1">
    <source>
        <dbReference type="SAM" id="MobiDB-lite"/>
    </source>
</evidence>
<feature type="compositionally biased region" description="Polar residues" evidence="1">
    <location>
        <begin position="29"/>
        <end position="40"/>
    </location>
</feature>
<evidence type="ECO:0000313" key="3">
    <source>
        <dbReference type="Proteomes" id="UP000277580"/>
    </source>
</evidence>
<feature type="region of interest" description="Disordered" evidence="1">
    <location>
        <begin position="72"/>
        <end position="101"/>
    </location>
</feature>
<dbReference type="Proteomes" id="UP000277580">
    <property type="component" value="Unassembled WGS sequence"/>
</dbReference>